<dbReference type="PANTHER" id="PTHR13832">
    <property type="entry name" value="PROTEIN PHOSPHATASE 2C"/>
    <property type="match status" value="1"/>
</dbReference>
<dbReference type="InterPro" id="IPR015655">
    <property type="entry name" value="PP2C"/>
</dbReference>
<name>A0A6C0B9Y4_9ZZZZ</name>
<dbReference type="CDD" id="cd00143">
    <property type="entry name" value="PP2Cc"/>
    <property type="match status" value="1"/>
</dbReference>
<feature type="region of interest" description="Disordered" evidence="1">
    <location>
        <begin position="309"/>
        <end position="329"/>
    </location>
</feature>
<evidence type="ECO:0000256" key="1">
    <source>
        <dbReference type="SAM" id="MobiDB-lite"/>
    </source>
</evidence>
<organism evidence="3">
    <name type="scientific">viral metagenome</name>
    <dbReference type="NCBI Taxonomy" id="1070528"/>
    <lineage>
        <taxon>unclassified sequences</taxon>
        <taxon>metagenomes</taxon>
        <taxon>organismal metagenomes</taxon>
    </lineage>
</organism>
<feature type="compositionally biased region" description="Acidic residues" evidence="1">
    <location>
        <begin position="309"/>
        <end position="320"/>
    </location>
</feature>
<dbReference type="SUPFAM" id="SSF81606">
    <property type="entry name" value="PP2C-like"/>
    <property type="match status" value="1"/>
</dbReference>
<dbReference type="Pfam" id="PF00481">
    <property type="entry name" value="PP2C"/>
    <property type="match status" value="1"/>
</dbReference>
<sequence length="354" mass="39336">MSHAITINESIRQMDKGQDQTFSGTFVCAETGKHGSYGLVTDGHGTHACIQCLRAIPRETLDAIVGSTTPVQNLAQYINENSYIPIEPSSGATMCLAKVYPDRVIIFNSGDSQAAVYVNDQLAFLSEEHNCENQSEIERIKQMGVTRFEDSHNIEVVSETKMVGITSKYAIFPPYLRLASTQALGHNGRTGIAPDVAVVPFKQDDAVRVVIGSDGLWDMVLKQNIEEMNSFASKTSAELVEFAVTRWLQPWNMYNDKKTEAHVLARYQPNQCDDICVVKIDVLPVEVQMEVAIAVAEKQAVEEQAVEEQAAEEQAVEEQAEVQGERSQSLNNNNIFEPFPIIYNNIQNILHNPE</sequence>
<evidence type="ECO:0000259" key="2">
    <source>
        <dbReference type="PROSITE" id="PS51746"/>
    </source>
</evidence>
<dbReference type="PROSITE" id="PS51746">
    <property type="entry name" value="PPM_2"/>
    <property type="match status" value="1"/>
</dbReference>
<dbReference type="GO" id="GO:0004722">
    <property type="term" value="F:protein serine/threonine phosphatase activity"/>
    <property type="evidence" value="ECO:0007669"/>
    <property type="project" value="InterPro"/>
</dbReference>
<dbReference type="InterPro" id="IPR036457">
    <property type="entry name" value="PPM-type-like_dom_sf"/>
</dbReference>
<dbReference type="AlphaFoldDB" id="A0A6C0B9Y4"/>
<evidence type="ECO:0000313" key="3">
    <source>
        <dbReference type="EMBL" id="QHS88850.1"/>
    </source>
</evidence>
<dbReference type="EMBL" id="MN739103">
    <property type="protein sequence ID" value="QHS88850.1"/>
    <property type="molecule type" value="Genomic_DNA"/>
</dbReference>
<dbReference type="InterPro" id="IPR001932">
    <property type="entry name" value="PPM-type_phosphatase-like_dom"/>
</dbReference>
<dbReference type="Gene3D" id="3.60.40.10">
    <property type="entry name" value="PPM-type phosphatase domain"/>
    <property type="match status" value="1"/>
</dbReference>
<feature type="domain" description="PPM-type phosphatase" evidence="2">
    <location>
        <begin position="24"/>
        <end position="282"/>
    </location>
</feature>
<proteinExistence type="predicted"/>
<protein>
    <recommendedName>
        <fullName evidence="2">PPM-type phosphatase domain-containing protein</fullName>
    </recommendedName>
</protein>
<reference evidence="3" key="1">
    <citation type="journal article" date="2020" name="Nature">
        <title>Giant virus diversity and host interactions through global metagenomics.</title>
        <authorList>
            <person name="Schulz F."/>
            <person name="Roux S."/>
            <person name="Paez-Espino D."/>
            <person name="Jungbluth S."/>
            <person name="Walsh D.A."/>
            <person name="Denef V.J."/>
            <person name="McMahon K.D."/>
            <person name="Konstantinidis K.T."/>
            <person name="Eloe-Fadrosh E.A."/>
            <person name="Kyrpides N.C."/>
            <person name="Woyke T."/>
        </authorList>
    </citation>
    <scope>NUCLEOTIDE SEQUENCE</scope>
    <source>
        <strain evidence="3">GVMAG-M-3300010158-59</strain>
    </source>
</reference>
<dbReference type="SMART" id="SM00332">
    <property type="entry name" value="PP2Cc"/>
    <property type="match status" value="1"/>
</dbReference>
<dbReference type="PANTHER" id="PTHR13832:SF827">
    <property type="entry name" value="PROTEIN PHOSPHATASE 1L"/>
    <property type="match status" value="1"/>
</dbReference>
<accession>A0A6C0B9Y4</accession>